<name>A0A9P4PK17_9PLEO</name>
<organism evidence="2 3">
    <name type="scientific">Karstenula rhodostoma CBS 690.94</name>
    <dbReference type="NCBI Taxonomy" id="1392251"/>
    <lineage>
        <taxon>Eukaryota</taxon>
        <taxon>Fungi</taxon>
        <taxon>Dikarya</taxon>
        <taxon>Ascomycota</taxon>
        <taxon>Pezizomycotina</taxon>
        <taxon>Dothideomycetes</taxon>
        <taxon>Pleosporomycetidae</taxon>
        <taxon>Pleosporales</taxon>
        <taxon>Massarineae</taxon>
        <taxon>Didymosphaeriaceae</taxon>
        <taxon>Karstenula</taxon>
    </lineage>
</organism>
<accession>A0A9P4PK17</accession>
<gene>
    <name evidence="2" type="ORF">P171DRAFT_442872</name>
</gene>
<proteinExistence type="predicted"/>
<feature type="compositionally biased region" description="Basic residues" evidence="1">
    <location>
        <begin position="15"/>
        <end position="26"/>
    </location>
</feature>
<evidence type="ECO:0000256" key="1">
    <source>
        <dbReference type="SAM" id="MobiDB-lite"/>
    </source>
</evidence>
<dbReference type="Proteomes" id="UP000799764">
    <property type="component" value="Unassembled WGS sequence"/>
</dbReference>
<evidence type="ECO:0000313" key="2">
    <source>
        <dbReference type="EMBL" id="KAF2446515.1"/>
    </source>
</evidence>
<feature type="region of interest" description="Disordered" evidence="1">
    <location>
        <begin position="1"/>
        <end position="150"/>
    </location>
</feature>
<comment type="caution">
    <text evidence="2">The sequence shown here is derived from an EMBL/GenBank/DDBJ whole genome shotgun (WGS) entry which is preliminary data.</text>
</comment>
<protein>
    <submittedName>
        <fullName evidence="2">Uncharacterized protein</fullName>
    </submittedName>
</protein>
<reference evidence="2" key="1">
    <citation type="journal article" date="2020" name="Stud. Mycol.">
        <title>101 Dothideomycetes genomes: a test case for predicting lifestyles and emergence of pathogens.</title>
        <authorList>
            <person name="Haridas S."/>
            <person name="Albert R."/>
            <person name="Binder M."/>
            <person name="Bloem J."/>
            <person name="Labutti K."/>
            <person name="Salamov A."/>
            <person name="Andreopoulos B."/>
            <person name="Baker S."/>
            <person name="Barry K."/>
            <person name="Bills G."/>
            <person name="Bluhm B."/>
            <person name="Cannon C."/>
            <person name="Castanera R."/>
            <person name="Culley D."/>
            <person name="Daum C."/>
            <person name="Ezra D."/>
            <person name="Gonzalez J."/>
            <person name="Henrissat B."/>
            <person name="Kuo A."/>
            <person name="Liang C."/>
            <person name="Lipzen A."/>
            <person name="Lutzoni F."/>
            <person name="Magnuson J."/>
            <person name="Mondo S."/>
            <person name="Nolan M."/>
            <person name="Ohm R."/>
            <person name="Pangilinan J."/>
            <person name="Park H.-J."/>
            <person name="Ramirez L."/>
            <person name="Alfaro M."/>
            <person name="Sun H."/>
            <person name="Tritt A."/>
            <person name="Yoshinaga Y."/>
            <person name="Zwiers L.-H."/>
            <person name="Turgeon B."/>
            <person name="Goodwin S."/>
            <person name="Spatafora J."/>
            <person name="Crous P."/>
            <person name="Grigoriev I."/>
        </authorList>
    </citation>
    <scope>NUCLEOTIDE SEQUENCE</scope>
    <source>
        <strain evidence="2">CBS 690.94</strain>
    </source>
</reference>
<evidence type="ECO:0000313" key="3">
    <source>
        <dbReference type="Proteomes" id="UP000799764"/>
    </source>
</evidence>
<dbReference type="AlphaFoldDB" id="A0A9P4PK17"/>
<dbReference type="EMBL" id="MU001498">
    <property type="protein sequence ID" value="KAF2446515.1"/>
    <property type="molecule type" value="Genomic_DNA"/>
</dbReference>
<sequence length="150" mass="16170">MGFLDTLIDAMLPRKAGRSSGRRRRTQREPDPDQFLPPIFPDVGGPGGPPAAPGPQFGTQMRRNQRTVDGYQTDQPEFFRQGGRRAGPGLPALSANQFGAGRSGQRGSSRRGSQGGRSSRRSEHGGGGMYAPHSASRGGRSQLRPSRREE</sequence>
<keyword evidence="3" id="KW-1185">Reference proteome</keyword>
<feature type="compositionally biased region" description="Low complexity" evidence="1">
    <location>
        <begin position="99"/>
        <end position="112"/>
    </location>
</feature>